<organism evidence="1 2">
    <name type="scientific">Candidatus Acidiferrum panamense</name>
    <dbReference type="NCBI Taxonomy" id="2741543"/>
    <lineage>
        <taxon>Bacteria</taxon>
        <taxon>Pseudomonadati</taxon>
        <taxon>Acidobacteriota</taxon>
        <taxon>Terriglobia</taxon>
        <taxon>Candidatus Acidiferrales</taxon>
        <taxon>Candidatus Acidiferrum</taxon>
    </lineage>
</organism>
<keyword evidence="2" id="KW-1185">Reference proteome</keyword>
<dbReference type="Gene3D" id="1.10.246.130">
    <property type="match status" value="1"/>
</dbReference>
<dbReference type="SUPFAM" id="SSF56235">
    <property type="entry name" value="N-terminal nucleophile aminohydrolases (Ntn hydrolases)"/>
    <property type="match status" value="1"/>
</dbReference>
<dbReference type="Proteomes" id="UP000567293">
    <property type="component" value="Unassembled WGS sequence"/>
</dbReference>
<proteinExistence type="predicted"/>
<evidence type="ECO:0000313" key="2">
    <source>
        <dbReference type="Proteomes" id="UP000567293"/>
    </source>
</evidence>
<dbReference type="Pfam" id="PF01019">
    <property type="entry name" value="G_glu_transpept"/>
    <property type="match status" value="1"/>
</dbReference>
<dbReference type="InterPro" id="IPR043138">
    <property type="entry name" value="GGT_lsub"/>
</dbReference>
<dbReference type="EMBL" id="JACDQQ010002890">
    <property type="protein sequence ID" value="MBA0089234.1"/>
    <property type="molecule type" value="Genomic_DNA"/>
</dbReference>
<gene>
    <name evidence="1" type="ORF">HRJ53_29950</name>
</gene>
<accession>A0A7V8T0I3</accession>
<dbReference type="PANTHER" id="PTHR43881:SF1">
    <property type="entry name" value="GAMMA-GLUTAMYLTRANSPEPTIDASE (AFU_ORTHOLOGUE AFUA_4G13580)"/>
    <property type="match status" value="1"/>
</dbReference>
<dbReference type="AlphaFoldDB" id="A0A7V8T0I3"/>
<dbReference type="InterPro" id="IPR029055">
    <property type="entry name" value="Ntn_hydrolases_N"/>
</dbReference>
<dbReference type="GO" id="GO:0016740">
    <property type="term" value="F:transferase activity"/>
    <property type="evidence" value="ECO:0007669"/>
    <property type="project" value="UniProtKB-KW"/>
</dbReference>
<feature type="non-terminal residue" evidence="1">
    <location>
        <position position="378"/>
    </location>
</feature>
<dbReference type="InterPro" id="IPR052896">
    <property type="entry name" value="GGT-like_enzyme"/>
</dbReference>
<sequence length="378" mass="41210">MAAAVRTAQEGFPVPEWDAAYWAGSVNYLRTDEAAATVYLPEDRAPRVGEVFRNPDLAWSLEQIAQHGKDAFYKGEIAKKILESMKRHGGLMTEADLAEFSSEFVEPISTTYRDWTVYELPPNVQGLAALEMLNIMETFPLGQKDWGFASTNALHTMIEAKKLAYADLLKHIGDPRKQKLPVATLLSKEWAVERAKQIDVDHAKCDATAGGIAAGNDTTYLSVVDREGNMVSLIQSNYELFGSGIVAPGTGFALHDRGGLFSLDPASPNALAGRKRPLHTIIPAFAQKGDSRVAFGIMGGWNQSQAHAQFIADLVDFKMNIQAALEAPRFSKHSFGGCDVMMENRIPQKVRDELAGKGHKIELKGTFASVVGGGQAVM</sequence>
<dbReference type="PANTHER" id="PTHR43881">
    <property type="entry name" value="GAMMA-GLUTAMYLTRANSPEPTIDASE (AFU_ORTHOLOGUE AFUA_4G13580)"/>
    <property type="match status" value="1"/>
</dbReference>
<dbReference type="InterPro" id="IPR043137">
    <property type="entry name" value="GGT_ssub_C"/>
</dbReference>
<name>A0A7V8T0I3_9BACT</name>
<dbReference type="PRINTS" id="PR01210">
    <property type="entry name" value="GGTRANSPTASE"/>
</dbReference>
<dbReference type="Gene3D" id="3.60.20.40">
    <property type="match status" value="1"/>
</dbReference>
<reference evidence="1" key="1">
    <citation type="submission" date="2020-06" db="EMBL/GenBank/DDBJ databases">
        <title>Legume-microbial interactions unlock mineral nutrients during tropical forest succession.</title>
        <authorList>
            <person name="Epihov D.Z."/>
        </authorList>
    </citation>
    <scope>NUCLEOTIDE SEQUENCE [LARGE SCALE GENOMIC DNA]</scope>
    <source>
        <strain evidence="1">Pan2503</strain>
    </source>
</reference>
<protein>
    <submittedName>
        <fullName evidence="1">Gamma-glutamyltransferase</fullName>
    </submittedName>
</protein>
<comment type="caution">
    <text evidence="1">The sequence shown here is derived from an EMBL/GenBank/DDBJ whole genome shotgun (WGS) entry which is preliminary data.</text>
</comment>
<evidence type="ECO:0000313" key="1">
    <source>
        <dbReference type="EMBL" id="MBA0089234.1"/>
    </source>
</evidence>